<evidence type="ECO:0000313" key="5">
    <source>
        <dbReference type="Proteomes" id="UP000799118"/>
    </source>
</evidence>
<dbReference type="InterPro" id="IPR001878">
    <property type="entry name" value="Znf_CCHC"/>
</dbReference>
<gene>
    <name evidence="4" type="ORF">BT96DRAFT_939961</name>
</gene>
<dbReference type="Proteomes" id="UP000799118">
    <property type="component" value="Unassembled WGS sequence"/>
</dbReference>
<accession>A0A6A4HLT1</accession>
<dbReference type="PROSITE" id="PS50158">
    <property type="entry name" value="ZF_CCHC"/>
    <property type="match status" value="1"/>
</dbReference>
<sequence length="302" mass="33002">MFFTGCGADYIRKIAAAVPTGKEAVDSKLVLIIFTRVHPDYQHYIADLDSSLAVWKKANFTHLHHNLDQPIAIYISQCDDLMKSLEGFGHRPSDTHHMFTLLASLNPAFYGVWKRIFNMSPNPTLKTVKDTLLVECVGNGNPAYDPDPLIKKEEAFAACGSYTPSYPPCSQASGSSLRAAYSSNSDKRFRWCSTVHNDQCHRCGHTGHIADQCVYNMPQAIKDWVITGAPKPGRYNDPPPEPAEEIGAHSATAACSARLEGAFATIMASQSSASPAPDPYEVEAAFKIVHESALPINDADSD</sequence>
<evidence type="ECO:0000256" key="2">
    <source>
        <dbReference type="PROSITE-ProRule" id="PRU00047"/>
    </source>
</evidence>
<feature type="domain" description="CCHC-type" evidence="3">
    <location>
        <begin position="200"/>
        <end position="213"/>
    </location>
</feature>
<organism evidence="4 5">
    <name type="scientific">Gymnopus androsaceus JB14</name>
    <dbReference type="NCBI Taxonomy" id="1447944"/>
    <lineage>
        <taxon>Eukaryota</taxon>
        <taxon>Fungi</taxon>
        <taxon>Dikarya</taxon>
        <taxon>Basidiomycota</taxon>
        <taxon>Agaricomycotina</taxon>
        <taxon>Agaricomycetes</taxon>
        <taxon>Agaricomycetidae</taxon>
        <taxon>Agaricales</taxon>
        <taxon>Marasmiineae</taxon>
        <taxon>Omphalotaceae</taxon>
        <taxon>Gymnopus</taxon>
    </lineage>
</organism>
<evidence type="ECO:0000256" key="1">
    <source>
        <dbReference type="ARBA" id="ARBA00022664"/>
    </source>
</evidence>
<protein>
    <recommendedName>
        <fullName evidence="3">CCHC-type domain-containing protein</fullName>
    </recommendedName>
</protein>
<evidence type="ECO:0000259" key="3">
    <source>
        <dbReference type="PROSITE" id="PS50158"/>
    </source>
</evidence>
<keyword evidence="1" id="KW-0507">mRNA processing</keyword>
<dbReference type="EMBL" id="ML769479">
    <property type="protein sequence ID" value="KAE9398690.1"/>
    <property type="molecule type" value="Genomic_DNA"/>
</dbReference>
<dbReference type="SUPFAM" id="SSF57756">
    <property type="entry name" value="Retrovirus zinc finger-like domains"/>
    <property type="match status" value="1"/>
</dbReference>
<dbReference type="InterPro" id="IPR036875">
    <property type="entry name" value="Znf_CCHC_sf"/>
</dbReference>
<reference evidence="4" key="1">
    <citation type="journal article" date="2019" name="Environ. Microbiol.">
        <title>Fungal ecological strategies reflected in gene transcription - a case study of two litter decomposers.</title>
        <authorList>
            <person name="Barbi F."/>
            <person name="Kohler A."/>
            <person name="Barry K."/>
            <person name="Baskaran P."/>
            <person name="Daum C."/>
            <person name="Fauchery L."/>
            <person name="Ihrmark K."/>
            <person name="Kuo A."/>
            <person name="LaButti K."/>
            <person name="Lipzen A."/>
            <person name="Morin E."/>
            <person name="Grigoriev I.V."/>
            <person name="Henrissat B."/>
            <person name="Lindahl B."/>
            <person name="Martin F."/>
        </authorList>
    </citation>
    <scope>NUCLEOTIDE SEQUENCE</scope>
    <source>
        <strain evidence="4">JB14</strain>
    </source>
</reference>
<keyword evidence="2" id="KW-0479">Metal-binding</keyword>
<dbReference type="AlphaFoldDB" id="A0A6A4HLT1"/>
<proteinExistence type="predicted"/>
<dbReference type="GO" id="GO:0003676">
    <property type="term" value="F:nucleic acid binding"/>
    <property type="evidence" value="ECO:0007669"/>
    <property type="project" value="InterPro"/>
</dbReference>
<dbReference type="OrthoDB" id="3066634at2759"/>
<keyword evidence="2" id="KW-0862">Zinc</keyword>
<keyword evidence="2" id="KW-0863">Zinc-finger</keyword>
<dbReference type="GO" id="GO:0006397">
    <property type="term" value="P:mRNA processing"/>
    <property type="evidence" value="ECO:0007669"/>
    <property type="project" value="UniProtKB-KW"/>
</dbReference>
<name>A0A6A4HLT1_9AGAR</name>
<keyword evidence="5" id="KW-1185">Reference proteome</keyword>
<evidence type="ECO:0000313" key="4">
    <source>
        <dbReference type="EMBL" id="KAE9398690.1"/>
    </source>
</evidence>
<dbReference type="GO" id="GO:0008270">
    <property type="term" value="F:zinc ion binding"/>
    <property type="evidence" value="ECO:0007669"/>
    <property type="project" value="UniProtKB-KW"/>
</dbReference>